<keyword evidence="3" id="KW-1185">Reference proteome</keyword>
<organism evidence="2 3">
    <name type="scientific">Triticum urartu</name>
    <name type="common">Red wild einkorn</name>
    <name type="synonym">Crithodium urartu</name>
    <dbReference type="NCBI Taxonomy" id="4572"/>
    <lineage>
        <taxon>Eukaryota</taxon>
        <taxon>Viridiplantae</taxon>
        <taxon>Streptophyta</taxon>
        <taxon>Embryophyta</taxon>
        <taxon>Tracheophyta</taxon>
        <taxon>Spermatophyta</taxon>
        <taxon>Magnoliopsida</taxon>
        <taxon>Liliopsida</taxon>
        <taxon>Poales</taxon>
        <taxon>Poaceae</taxon>
        <taxon>BOP clade</taxon>
        <taxon>Pooideae</taxon>
        <taxon>Triticodae</taxon>
        <taxon>Triticeae</taxon>
        <taxon>Triticinae</taxon>
        <taxon>Triticum</taxon>
    </lineage>
</organism>
<dbReference type="Gramene" id="TuG1812G0200003609.01.T02">
    <property type="protein sequence ID" value="TuG1812G0200003609.01.T02"/>
    <property type="gene ID" value="TuG1812G0200003609.01"/>
</dbReference>
<gene>
    <name evidence="2" type="primary">LOC125541756</name>
</gene>
<evidence type="ECO:0000313" key="2">
    <source>
        <dbReference type="EnsemblPlants" id="TuG1812G0200003609.01.T02"/>
    </source>
</evidence>
<feature type="region of interest" description="Disordered" evidence="1">
    <location>
        <begin position="1"/>
        <end position="24"/>
    </location>
</feature>
<reference evidence="3" key="1">
    <citation type="journal article" date="2013" name="Nature">
        <title>Draft genome of the wheat A-genome progenitor Triticum urartu.</title>
        <authorList>
            <person name="Ling H.Q."/>
            <person name="Zhao S."/>
            <person name="Liu D."/>
            <person name="Wang J."/>
            <person name="Sun H."/>
            <person name="Zhang C."/>
            <person name="Fan H."/>
            <person name="Li D."/>
            <person name="Dong L."/>
            <person name="Tao Y."/>
            <person name="Gao C."/>
            <person name="Wu H."/>
            <person name="Li Y."/>
            <person name="Cui Y."/>
            <person name="Guo X."/>
            <person name="Zheng S."/>
            <person name="Wang B."/>
            <person name="Yu K."/>
            <person name="Liang Q."/>
            <person name="Yang W."/>
            <person name="Lou X."/>
            <person name="Chen J."/>
            <person name="Feng M."/>
            <person name="Jian J."/>
            <person name="Zhang X."/>
            <person name="Luo G."/>
            <person name="Jiang Y."/>
            <person name="Liu J."/>
            <person name="Wang Z."/>
            <person name="Sha Y."/>
            <person name="Zhang B."/>
            <person name="Wu H."/>
            <person name="Tang D."/>
            <person name="Shen Q."/>
            <person name="Xue P."/>
            <person name="Zou S."/>
            <person name="Wang X."/>
            <person name="Liu X."/>
            <person name="Wang F."/>
            <person name="Yang Y."/>
            <person name="An X."/>
            <person name="Dong Z."/>
            <person name="Zhang K."/>
            <person name="Zhang X."/>
            <person name="Luo M.C."/>
            <person name="Dvorak J."/>
            <person name="Tong Y."/>
            <person name="Wang J."/>
            <person name="Yang H."/>
            <person name="Li Z."/>
            <person name="Wang D."/>
            <person name="Zhang A."/>
            <person name="Wang J."/>
        </authorList>
    </citation>
    <scope>NUCLEOTIDE SEQUENCE</scope>
    <source>
        <strain evidence="3">cv. G1812</strain>
    </source>
</reference>
<feature type="compositionally biased region" description="Basic residues" evidence="1">
    <location>
        <begin position="1"/>
        <end position="18"/>
    </location>
</feature>
<dbReference type="AlphaFoldDB" id="A0A8R7PG32"/>
<proteinExistence type="predicted"/>
<dbReference type="EnsemblPlants" id="TuG1812G0200003609.01.T02">
    <property type="protein sequence ID" value="TuG1812G0200003609.01.T02"/>
    <property type="gene ID" value="TuG1812G0200003609.01"/>
</dbReference>
<reference evidence="2" key="2">
    <citation type="submission" date="2018-03" db="EMBL/GenBank/DDBJ databases">
        <title>The Triticum urartu genome reveals the dynamic nature of wheat genome evolution.</title>
        <authorList>
            <person name="Ling H."/>
            <person name="Ma B."/>
            <person name="Shi X."/>
            <person name="Liu H."/>
            <person name="Dong L."/>
            <person name="Sun H."/>
            <person name="Cao Y."/>
            <person name="Gao Q."/>
            <person name="Zheng S."/>
            <person name="Li Y."/>
            <person name="Yu Y."/>
            <person name="Du H."/>
            <person name="Qi M."/>
            <person name="Li Y."/>
            <person name="Yu H."/>
            <person name="Cui Y."/>
            <person name="Wang N."/>
            <person name="Chen C."/>
            <person name="Wu H."/>
            <person name="Zhao Y."/>
            <person name="Zhang J."/>
            <person name="Li Y."/>
            <person name="Zhou W."/>
            <person name="Zhang B."/>
            <person name="Hu W."/>
            <person name="Eijk M."/>
            <person name="Tang J."/>
            <person name="Witsenboer H."/>
            <person name="Zhao S."/>
            <person name="Li Z."/>
            <person name="Zhang A."/>
            <person name="Wang D."/>
            <person name="Liang C."/>
        </authorList>
    </citation>
    <scope>NUCLEOTIDE SEQUENCE [LARGE SCALE GENOMIC DNA]</scope>
    <source>
        <strain evidence="2">cv. G1812</strain>
    </source>
</reference>
<reference evidence="2" key="3">
    <citation type="submission" date="2022-06" db="UniProtKB">
        <authorList>
            <consortium name="EnsemblPlants"/>
        </authorList>
    </citation>
    <scope>IDENTIFICATION</scope>
</reference>
<dbReference type="Proteomes" id="UP000015106">
    <property type="component" value="Chromosome 2"/>
</dbReference>
<protein>
    <submittedName>
        <fullName evidence="2">Uncharacterized protein</fullName>
    </submittedName>
</protein>
<evidence type="ECO:0000313" key="3">
    <source>
        <dbReference type="Proteomes" id="UP000015106"/>
    </source>
</evidence>
<name>A0A8R7PG32_TRIUA</name>
<accession>A0A8R7PG32</accession>
<sequence>DPRSRSWSKLRRPSRRKLPSSQRAFMGEDARRCLLCRSTSLQTDESPGRSMR</sequence>
<evidence type="ECO:0000256" key="1">
    <source>
        <dbReference type="SAM" id="MobiDB-lite"/>
    </source>
</evidence>